<evidence type="ECO:0000259" key="4">
    <source>
        <dbReference type="PROSITE" id="PS50102"/>
    </source>
</evidence>
<keyword evidence="1 2" id="KW-0694">RNA-binding</keyword>
<evidence type="ECO:0000313" key="5">
    <source>
        <dbReference type="EMBL" id="SCU98885.1"/>
    </source>
</evidence>
<dbReference type="PANTHER" id="PTHR48025">
    <property type="entry name" value="OS02G0815200 PROTEIN"/>
    <property type="match status" value="1"/>
</dbReference>
<dbReference type="CDD" id="cd21607">
    <property type="entry name" value="RRM3_HRB1_GBP2"/>
    <property type="match status" value="1"/>
</dbReference>
<evidence type="ECO:0000313" key="6">
    <source>
        <dbReference type="Proteomes" id="UP000190274"/>
    </source>
</evidence>
<feature type="region of interest" description="Disordered" evidence="3">
    <location>
        <begin position="1"/>
        <end position="107"/>
    </location>
</feature>
<reference evidence="5 6" key="1">
    <citation type="submission" date="2016-03" db="EMBL/GenBank/DDBJ databases">
        <authorList>
            <person name="Devillers H."/>
        </authorList>
    </citation>
    <scope>NUCLEOTIDE SEQUENCE [LARGE SCALE GENOMIC DNA]</scope>
    <source>
        <strain evidence="5">CBS 10888</strain>
    </source>
</reference>
<dbReference type="Proteomes" id="UP000190274">
    <property type="component" value="Chromosome H"/>
</dbReference>
<protein>
    <submittedName>
        <fullName evidence="5">LADA_0H15940g1_1</fullName>
    </submittedName>
</protein>
<dbReference type="SMART" id="SM00360">
    <property type="entry name" value="RRM"/>
    <property type="match status" value="3"/>
</dbReference>
<feature type="compositionally biased region" description="Basic and acidic residues" evidence="3">
    <location>
        <begin position="68"/>
        <end position="87"/>
    </location>
</feature>
<dbReference type="STRING" id="1266660.A0A1G4K514"/>
<sequence>MSYGNDQRSRSRSPTRRHTSAEFVEKNGFTVASRPSRYNNGSEEDRAAQPRDREVGPYYGEPKGGKHFYGDRTEYRRGRGGYDEAAPRRGGRRGFRLKPEHGPLVSSDLDTSYNEKINRNYANSAFVGNLTYDCKASDLKELFKDIGQVVRSDIITSRGHHRGMGTVEFASHEDVLEAIRRFDGFSFRGRDIFVREDNPPPESTRREDRKTVSKSLNDRFHPGFEVFVANLPYSVTWQTLKDLFKECGIPTRADVKLDRSGRSRGFGTVIYETQDEACAALERFAGFELDGRILELKKGYGPWTEASSPQLESERQESIMNTVNSDLTQNASSGGERNKSIFVENLPFATAESDLFDLFEIIGPVKRAELRLSHNGEPTGVAVVEFEDEEHAGTCLDRLDKYSYGGRELSITFAKFL</sequence>
<dbReference type="OrthoDB" id="1049195at2759"/>
<keyword evidence="6" id="KW-1185">Reference proteome</keyword>
<dbReference type="InterPro" id="IPR050502">
    <property type="entry name" value="Euk_RNA-bind_prot"/>
</dbReference>
<dbReference type="InterPro" id="IPR035979">
    <property type="entry name" value="RBD_domain_sf"/>
</dbReference>
<evidence type="ECO:0000256" key="2">
    <source>
        <dbReference type="PROSITE-ProRule" id="PRU00176"/>
    </source>
</evidence>
<feature type="domain" description="RRM" evidence="4">
    <location>
        <begin position="123"/>
        <end position="199"/>
    </location>
</feature>
<dbReference type="PANTHER" id="PTHR48025:SF1">
    <property type="entry name" value="RRM DOMAIN-CONTAINING PROTEIN"/>
    <property type="match status" value="1"/>
</dbReference>
<dbReference type="CDD" id="cd21606">
    <property type="entry name" value="RRM2_HRB1_GBP2"/>
    <property type="match status" value="1"/>
</dbReference>
<feature type="domain" description="RRM" evidence="4">
    <location>
        <begin position="224"/>
        <end position="301"/>
    </location>
</feature>
<dbReference type="PROSITE" id="PS50102">
    <property type="entry name" value="RRM"/>
    <property type="match status" value="3"/>
</dbReference>
<feature type="compositionally biased region" description="Basic and acidic residues" evidence="3">
    <location>
        <begin position="43"/>
        <end position="55"/>
    </location>
</feature>
<proteinExistence type="predicted"/>
<dbReference type="SUPFAM" id="SSF54928">
    <property type="entry name" value="RNA-binding domain, RBD"/>
    <property type="match status" value="3"/>
</dbReference>
<evidence type="ECO:0000256" key="3">
    <source>
        <dbReference type="SAM" id="MobiDB-lite"/>
    </source>
</evidence>
<dbReference type="AlphaFoldDB" id="A0A1G4K514"/>
<dbReference type="Gene3D" id="3.30.70.330">
    <property type="match status" value="3"/>
</dbReference>
<dbReference type="InterPro" id="IPR000504">
    <property type="entry name" value="RRM_dom"/>
</dbReference>
<organism evidence="5 6">
    <name type="scientific">Lachancea dasiensis</name>
    <dbReference type="NCBI Taxonomy" id="1072105"/>
    <lineage>
        <taxon>Eukaryota</taxon>
        <taxon>Fungi</taxon>
        <taxon>Dikarya</taxon>
        <taxon>Ascomycota</taxon>
        <taxon>Saccharomycotina</taxon>
        <taxon>Saccharomycetes</taxon>
        <taxon>Saccharomycetales</taxon>
        <taxon>Saccharomycetaceae</taxon>
        <taxon>Lachancea</taxon>
    </lineage>
</organism>
<dbReference type="InterPro" id="IPR012677">
    <property type="entry name" value="Nucleotide-bd_a/b_plait_sf"/>
</dbReference>
<feature type="domain" description="RRM" evidence="4">
    <location>
        <begin position="339"/>
        <end position="416"/>
    </location>
</feature>
<accession>A0A1G4K514</accession>
<evidence type="ECO:0000256" key="1">
    <source>
        <dbReference type="ARBA" id="ARBA00022884"/>
    </source>
</evidence>
<dbReference type="GO" id="GO:0003729">
    <property type="term" value="F:mRNA binding"/>
    <property type="evidence" value="ECO:0007669"/>
    <property type="project" value="TreeGrafter"/>
</dbReference>
<gene>
    <name evidence="5" type="ORF">LADA_0H15940G</name>
</gene>
<name>A0A1G4K514_9SACH</name>
<dbReference type="EMBL" id="LT598461">
    <property type="protein sequence ID" value="SCU98885.1"/>
    <property type="molecule type" value="Genomic_DNA"/>
</dbReference>
<dbReference type="Pfam" id="PF00076">
    <property type="entry name" value="RRM_1"/>
    <property type="match status" value="3"/>
</dbReference>